<evidence type="ECO:0000256" key="1">
    <source>
        <dbReference type="ARBA" id="ARBA00022801"/>
    </source>
</evidence>
<dbReference type="InterPro" id="IPR050300">
    <property type="entry name" value="GDXG_lipolytic_enzyme"/>
</dbReference>
<protein>
    <recommendedName>
        <fullName evidence="2">BD-FAE-like domain-containing protein</fullName>
    </recommendedName>
</protein>
<dbReference type="InterPro" id="IPR029058">
    <property type="entry name" value="AB_hydrolase_fold"/>
</dbReference>
<dbReference type="InterPro" id="IPR049492">
    <property type="entry name" value="BD-FAE-like_dom"/>
</dbReference>
<keyword evidence="1" id="KW-0378">Hydrolase</keyword>
<dbReference type="AlphaFoldDB" id="A0AAD4CCD5"/>
<name>A0AAD4CCD5_ASPNN</name>
<comment type="caution">
    <text evidence="3">The sequence shown here is derived from an EMBL/GenBank/DDBJ whole genome shotgun (WGS) entry which is preliminary data.</text>
</comment>
<dbReference type="Gene3D" id="3.40.50.1820">
    <property type="entry name" value="alpha/beta hydrolase"/>
    <property type="match status" value="1"/>
</dbReference>
<dbReference type="PANTHER" id="PTHR48081:SF33">
    <property type="entry name" value="KYNURENINE FORMAMIDASE"/>
    <property type="match status" value="1"/>
</dbReference>
<dbReference type="GO" id="GO:0016787">
    <property type="term" value="F:hydrolase activity"/>
    <property type="evidence" value="ECO:0007669"/>
    <property type="project" value="UniProtKB-KW"/>
</dbReference>
<reference evidence="3" key="2">
    <citation type="submission" date="2020-02" db="EMBL/GenBank/DDBJ databases">
        <authorList>
            <person name="Gilchrist C.L.M."/>
            <person name="Chooi Y.-H."/>
        </authorList>
    </citation>
    <scope>NUCLEOTIDE SEQUENCE</scope>
    <source>
        <strain evidence="3">MST-FP2251</strain>
    </source>
</reference>
<evidence type="ECO:0000259" key="2">
    <source>
        <dbReference type="Pfam" id="PF20434"/>
    </source>
</evidence>
<dbReference type="EMBL" id="VCAU01000143">
    <property type="protein sequence ID" value="KAF9883890.1"/>
    <property type="molecule type" value="Genomic_DNA"/>
</dbReference>
<dbReference type="Proteomes" id="UP001194746">
    <property type="component" value="Unassembled WGS sequence"/>
</dbReference>
<reference evidence="3" key="1">
    <citation type="journal article" date="2019" name="Beilstein J. Org. Chem.">
        <title>Nanangenines: drimane sesquiterpenoids as the dominant metabolite cohort of a novel Australian fungus, Aspergillus nanangensis.</title>
        <authorList>
            <person name="Lacey H.J."/>
            <person name="Gilchrist C.L.M."/>
            <person name="Crombie A."/>
            <person name="Kalaitzis J.A."/>
            <person name="Vuong D."/>
            <person name="Rutledge P.J."/>
            <person name="Turner P."/>
            <person name="Pitt J.I."/>
            <person name="Lacey E."/>
            <person name="Chooi Y.H."/>
            <person name="Piggott A.M."/>
        </authorList>
    </citation>
    <scope>NUCLEOTIDE SEQUENCE</scope>
    <source>
        <strain evidence="3">MST-FP2251</strain>
    </source>
</reference>
<evidence type="ECO:0000313" key="3">
    <source>
        <dbReference type="EMBL" id="KAF9883890.1"/>
    </source>
</evidence>
<dbReference type="PANTHER" id="PTHR48081">
    <property type="entry name" value="AB HYDROLASE SUPERFAMILY PROTEIN C4A8.06C"/>
    <property type="match status" value="1"/>
</dbReference>
<accession>A0AAD4CCD5</accession>
<keyword evidence="4" id="KW-1185">Reference proteome</keyword>
<organism evidence="3 4">
    <name type="scientific">Aspergillus nanangensis</name>
    <dbReference type="NCBI Taxonomy" id="2582783"/>
    <lineage>
        <taxon>Eukaryota</taxon>
        <taxon>Fungi</taxon>
        <taxon>Dikarya</taxon>
        <taxon>Ascomycota</taxon>
        <taxon>Pezizomycotina</taxon>
        <taxon>Eurotiomycetes</taxon>
        <taxon>Eurotiomycetidae</taxon>
        <taxon>Eurotiales</taxon>
        <taxon>Aspergillaceae</taxon>
        <taxon>Aspergillus</taxon>
        <taxon>Aspergillus subgen. Circumdati</taxon>
    </lineage>
</organism>
<gene>
    <name evidence="3" type="ORF">FE257_002684</name>
</gene>
<dbReference type="SUPFAM" id="SSF53474">
    <property type="entry name" value="alpha/beta-Hydrolases"/>
    <property type="match status" value="1"/>
</dbReference>
<proteinExistence type="predicted"/>
<sequence length="344" mass="38675">MDASYAKVYAEIARNTNTFNLGDEETWRQIYEPFIPERPRNVFVVRDQRYGPAERNTLDVYYPCDDSTTGKPVLAFFHEGGFFSGDKQWSERYWGNIGNYFAQQGMVVVIANHQLVPFSKNEPPGSDKDATSIKYPAGADDVQLVREWVYHKISRPESGSGSVDKVVLFGHSSGGAHVAMNLYAAGDSQRKLPRPGIFPPVAGVIYLSVPFWYDRNRPIRQKILQRYYGSDSEEIWGPRSVLGLFQRLPDDSPVLDAIKLPTFIGTVKWEVDEAFDAAIDFLKAYRERCRPAGTNAIFHILDKHNHLSNVLSIGTKDTAQATVLRDFIRSCTTPAAEGSINAKI</sequence>
<evidence type="ECO:0000313" key="4">
    <source>
        <dbReference type="Proteomes" id="UP001194746"/>
    </source>
</evidence>
<feature type="domain" description="BD-FAE-like" evidence="2">
    <location>
        <begin position="58"/>
        <end position="180"/>
    </location>
</feature>
<dbReference type="Pfam" id="PF20434">
    <property type="entry name" value="BD-FAE"/>
    <property type="match status" value="1"/>
</dbReference>